<sequence>MYVFFSGSHPEWHKRETAMREYGLRRRPFDQAPVVTRLLPAALQRERRVPGGRRGRLDMDESVPTPNETVADESTNQSDVR</sequence>
<organism evidence="2 3">
    <name type="scientific">Liparis tanakae</name>
    <name type="common">Tanaka's snailfish</name>
    <dbReference type="NCBI Taxonomy" id="230148"/>
    <lineage>
        <taxon>Eukaryota</taxon>
        <taxon>Metazoa</taxon>
        <taxon>Chordata</taxon>
        <taxon>Craniata</taxon>
        <taxon>Vertebrata</taxon>
        <taxon>Euteleostomi</taxon>
        <taxon>Actinopterygii</taxon>
        <taxon>Neopterygii</taxon>
        <taxon>Teleostei</taxon>
        <taxon>Neoteleostei</taxon>
        <taxon>Acanthomorphata</taxon>
        <taxon>Eupercaria</taxon>
        <taxon>Perciformes</taxon>
        <taxon>Cottioidei</taxon>
        <taxon>Cottales</taxon>
        <taxon>Liparidae</taxon>
        <taxon>Liparis</taxon>
    </lineage>
</organism>
<evidence type="ECO:0000256" key="1">
    <source>
        <dbReference type="SAM" id="MobiDB-lite"/>
    </source>
</evidence>
<feature type="region of interest" description="Disordered" evidence="1">
    <location>
        <begin position="44"/>
        <end position="81"/>
    </location>
</feature>
<evidence type="ECO:0000313" key="2">
    <source>
        <dbReference type="EMBL" id="TNN34607.1"/>
    </source>
</evidence>
<dbReference type="EMBL" id="SRLO01001925">
    <property type="protein sequence ID" value="TNN34607.1"/>
    <property type="molecule type" value="Genomic_DNA"/>
</dbReference>
<reference evidence="2 3" key="1">
    <citation type="submission" date="2019-03" db="EMBL/GenBank/DDBJ databases">
        <title>First draft genome of Liparis tanakae, snailfish: a comprehensive survey of snailfish specific genes.</title>
        <authorList>
            <person name="Kim W."/>
            <person name="Song I."/>
            <person name="Jeong J.-H."/>
            <person name="Kim D."/>
            <person name="Kim S."/>
            <person name="Ryu S."/>
            <person name="Song J.Y."/>
            <person name="Lee S.K."/>
        </authorList>
    </citation>
    <scope>NUCLEOTIDE SEQUENCE [LARGE SCALE GENOMIC DNA]</scope>
    <source>
        <tissue evidence="2">Muscle</tissue>
    </source>
</reference>
<feature type="compositionally biased region" description="Basic and acidic residues" evidence="1">
    <location>
        <begin position="44"/>
        <end position="59"/>
    </location>
</feature>
<feature type="compositionally biased region" description="Polar residues" evidence="1">
    <location>
        <begin position="64"/>
        <end position="81"/>
    </location>
</feature>
<gene>
    <name evidence="2" type="ORF">EYF80_055227</name>
</gene>
<dbReference type="Proteomes" id="UP000314294">
    <property type="component" value="Unassembled WGS sequence"/>
</dbReference>
<proteinExistence type="predicted"/>
<name>A0A4Z2F078_9TELE</name>
<protein>
    <submittedName>
        <fullName evidence="2">Uncharacterized protein</fullName>
    </submittedName>
</protein>
<dbReference type="AlphaFoldDB" id="A0A4Z2F078"/>
<keyword evidence="3" id="KW-1185">Reference proteome</keyword>
<accession>A0A4Z2F078</accession>
<comment type="caution">
    <text evidence="2">The sequence shown here is derived from an EMBL/GenBank/DDBJ whole genome shotgun (WGS) entry which is preliminary data.</text>
</comment>
<evidence type="ECO:0000313" key="3">
    <source>
        <dbReference type="Proteomes" id="UP000314294"/>
    </source>
</evidence>